<sequence length="320" mass="38078">MTNIDTARLLASIEEKTTAANLDNIRRTMAYQAFYEANPEIRWSFLASMVSRNAGWNMTDLQLDMFQRLLPARVRKQLFSLYERANWLIFSDAYPQLLLYEAHKKEQINMIDHLRHFRVSAFMEQVWRHFIKEGDGQKLLYSLIINEQHVIGSPVIVQSFYKEHVFSRWPYRLQDLLRLNAVFFPTLKGELYGLNAHHFTSVDKRIQLGKKLSALLFDPKLHDMFLQFAKTVPHSGSREDYEQYCQYRTNNSKTLRKCYKIIRHEDTIRPDWYHYGGVKQNWLSEPNKTTHRPAGALFYWKRSLMNRTSKLFKRKSKAVD</sequence>
<dbReference type="InterPro" id="IPR019658">
    <property type="entry name" value="DUF2515"/>
</dbReference>
<dbReference type="Proteomes" id="UP000219356">
    <property type="component" value="Unassembled WGS sequence"/>
</dbReference>
<reference evidence="2" key="1">
    <citation type="submission" date="2017-09" db="EMBL/GenBank/DDBJ databases">
        <authorList>
            <person name="Varghese N."/>
            <person name="Submissions S."/>
        </authorList>
    </citation>
    <scope>NUCLEOTIDE SEQUENCE [LARGE SCALE GENOMIC DNA]</scope>
    <source>
        <strain evidence="2">CGMCC 1.8913</strain>
    </source>
</reference>
<proteinExistence type="predicted"/>
<dbReference type="EMBL" id="OBEK01000002">
    <property type="protein sequence ID" value="SNZ10309.1"/>
    <property type="molecule type" value="Genomic_DNA"/>
</dbReference>
<dbReference type="RefSeq" id="WP_097041086.1">
    <property type="nucleotide sequence ID" value="NZ_OBEK01000002.1"/>
</dbReference>
<dbReference type="OrthoDB" id="2690514at2"/>
<dbReference type="AlphaFoldDB" id="A0A285NLG3"/>
<protein>
    <recommendedName>
        <fullName evidence="3">DUF2515 domain-containing protein</fullName>
    </recommendedName>
</protein>
<dbReference type="Pfam" id="PF10720">
    <property type="entry name" value="DUF2515"/>
    <property type="match status" value="1"/>
</dbReference>
<evidence type="ECO:0008006" key="3">
    <source>
        <dbReference type="Google" id="ProtNLM"/>
    </source>
</evidence>
<accession>A0A285NLG3</accession>
<evidence type="ECO:0000313" key="1">
    <source>
        <dbReference type="EMBL" id="SNZ10309.1"/>
    </source>
</evidence>
<evidence type="ECO:0000313" key="2">
    <source>
        <dbReference type="Proteomes" id="UP000219356"/>
    </source>
</evidence>
<organism evidence="1 2">
    <name type="scientific">Terribacillus aidingensis</name>
    <dbReference type="NCBI Taxonomy" id="586416"/>
    <lineage>
        <taxon>Bacteria</taxon>
        <taxon>Bacillati</taxon>
        <taxon>Bacillota</taxon>
        <taxon>Bacilli</taxon>
        <taxon>Bacillales</taxon>
        <taxon>Bacillaceae</taxon>
        <taxon>Terribacillus</taxon>
    </lineage>
</organism>
<name>A0A285NLG3_9BACI</name>
<keyword evidence="2" id="KW-1185">Reference proteome</keyword>
<gene>
    <name evidence="1" type="ORF">SAMN05421503_1673</name>
</gene>